<dbReference type="Proteomes" id="UP001379533">
    <property type="component" value="Chromosome"/>
</dbReference>
<organism evidence="2 3">
    <name type="scientific">Pendulispora brunnea</name>
    <dbReference type="NCBI Taxonomy" id="2905690"/>
    <lineage>
        <taxon>Bacteria</taxon>
        <taxon>Pseudomonadati</taxon>
        <taxon>Myxococcota</taxon>
        <taxon>Myxococcia</taxon>
        <taxon>Myxococcales</taxon>
        <taxon>Sorangiineae</taxon>
        <taxon>Pendulisporaceae</taxon>
        <taxon>Pendulispora</taxon>
    </lineage>
</organism>
<sequence>MRLPPMPAVVRLVVPLLSLACGGAQPPAELEDTAKYGLIGPLKVCADSPDGGPATYPCAIQRTVRASFGHFLACYQEGRKGKPSLEGRITVRFVAQCIVHEFEHLSFPPPSQVPPSGTITVVYPLIFSREDSP</sequence>
<protein>
    <recommendedName>
        <fullName evidence="4">TonB C-terminal domain-containing protein</fullName>
    </recommendedName>
</protein>
<gene>
    <name evidence="2" type="ORF">LZC95_22410</name>
</gene>
<feature type="chain" id="PRO_5047000017" description="TonB C-terminal domain-containing protein" evidence="1">
    <location>
        <begin position="21"/>
        <end position="133"/>
    </location>
</feature>
<feature type="signal peptide" evidence="1">
    <location>
        <begin position="1"/>
        <end position="20"/>
    </location>
</feature>
<accession>A0ABZ2KLL6</accession>
<proteinExistence type="predicted"/>
<name>A0ABZ2KLL6_9BACT</name>
<dbReference type="EMBL" id="CP089982">
    <property type="protein sequence ID" value="WXA99558.1"/>
    <property type="molecule type" value="Genomic_DNA"/>
</dbReference>
<dbReference type="RefSeq" id="WP_394850197.1">
    <property type="nucleotide sequence ID" value="NZ_CP089982.1"/>
</dbReference>
<evidence type="ECO:0000313" key="2">
    <source>
        <dbReference type="EMBL" id="WXA99558.1"/>
    </source>
</evidence>
<evidence type="ECO:0008006" key="4">
    <source>
        <dbReference type="Google" id="ProtNLM"/>
    </source>
</evidence>
<evidence type="ECO:0000256" key="1">
    <source>
        <dbReference type="SAM" id="SignalP"/>
    </source>
</evidence>
<reference evidence="2 3" key="1">
    <citation type="submission" date="2021-12" db="EMBL/GenBank/DDBJ databases">
        <title>Discovery of the Pendulisporaceae a myxobacterial family with distinct sporulation behavior and unique specialized metabolism.</title>
        <authorList>
            <person name="Garcia R."/>
            <person name="Popoff A."/>
            <person name="Bader C.D."/>
            <person name="Loehr J."/>
            <person name="Walesch S."/>
            <person name="Walt C."/>
            <person name="Boldt J."/>
            <person name="Bunk B."/>
            <person name="Haeckl F.J.F.P.J."/>
            <person name="Gunesch A.P."/>
            <person name="Birkelbach J."/>
            <person name="Nuebel U."/>
            <person name="Pietschmann T."/>
            <person name="Bach T."/>
            <person name="Mueller R."/>
        </authorList>
    </citation>
    <scope>NUCLEOTIDE SEQUENCE [LARGE SCALE GENOMIC DNA]</scope>
    <source>
        <strain evidence="2 3">MSr12523</strain>
    </source>
</reference>
<evidence type="ECO:0000313" key="3">
    <source>
        <dbReference type="Proteomes" id="UP001379533"/>
    </source>
</evidence>
<keyword evidence="1" id="KW-0732">Signal</keyword>
<keyword evidence="3" id="KW-1185">Reference proteome</keyword>